<reference evidence="7 8" key="1">
    <citation type="submission" date="2020-08" db="EMBL/GenBank/DDBJ databases">
        <title>Genomic Encyclopedia of Type Strains, Phase IV (KMG-IV): sequencing the most valuable type-strain genomes for metagenomic binning, comparative biology and taxonomic classification.</title>
        <authorList>
            <person name="Goeker M."/>
        </authorList>
    </citation>
    <scope>NUCLEOTIDE SEQUENCE [LARGE SCALE GENOMIC DNA]</scope>
    <source>
        <strain evidence="7 8">DSM 19612</strain>
    </source>
</reference>
<protein>
    <submittedName>
        <fullName evidence="7">YjbE family integral membrane protein</fullName>
    </submittedName>
</protein>
<name>A0A841Q3X5_9BACI</name>
<dbReference type="PANTHER" id="PTHR30238:SF4">
    <property type="entry name" value="SLL1022 PROTEIN"/>
    <property type="match status" value="1"/>
</dbReference>
<feature type="transmembrane region" description="Helical" evidence="6">
    <location>
        <begin position="45"/>
        <end position="66"/>
    </location>
</feature>
<evidence type="ECO:0000256" key="2">
    <source>
        <dbReference type="ARBA" id="ARBA00007511"/>
    </source>
</evidence>
<feature type="transmembrane region" description="Helical" evidence="6">
    <location>
        <begin position="194"/>
        <end position="216"/>
    </location>
</feature>
<dbReference type="PANTHER" id="PTHR30238">
    <property type="entry name" value="MEMBRANE BOUND PREDICTED REDOX MODULATOR"/>
    <property type="match status" value="1"/>
</dbReference>
<evidence type="ECO:0000256" key="5">
    <source>
        <dbReference type="ARBA" id="ARBA00023136"/>
    </source>
</evidence>
<evidence type="ECO:0000256" key="1">
    <source>
        <dbReference type="ARBA" id="ARBA00004141"/>
    </source>
</evidence>
<dbReference type="EMBL" id="JACHGH010000004">
    <property type="protein sequence ID" value="MBB6453050.1"/>
    <property type="molecule type" value="Genomic_DNA"/>
</dbReference>
<accession>A0A841Q3X5</accession>
<keyword evidence="4 6" id="KW-1133">Transmembrane helix</keyword>
<proteinExistence type="inferred from homology"/>
<keyword evidence="8" id="KW-1185">Reference proteome</keyword>
<dbReference type="Proteomes" id="UP000581688">
    <property type="component" value="Unassembled WGS sequence"/>
</dbReference>
<dbReference type="InterPro" id="IPR022301">
    <property type="entry name" value="Integral_membrane_YjbE"/>
</dbReference>
<evidence type="ECO:0000256" key="4">
    <source>
        <dbReference type="ARBA" id="ARBA00022989"/>
    </source>
</evidence>
<evidence type="ECO:0000313" key="7">
    <source>
        <dbReference type="EMBL" id="MBB6453050.1"/>
    </source>
</evidence>
<evidence type="ECO:0000256" key="3">
    <source>
        <dbReference type="ARBA" id="ARBA00022692"/>
    </source>
</evidence>
<comment type="subcellular location">
    <subcellularLocation>
        <location evidence="1">Membrane</location>
        <topology evidence="1">Multi-pass membrane protein</topology>
    </subcellularLocation>
</comment>
<sequence length="224" mass="24736">MDFLDIETIKAILIIIGIDIVLGGDNAIVIALASRNLPEKQRNKAILWGTGLAIGIRVLLTAVALYLLQIPFLKLIGGILLIYIAIKLLVDKEDEPEIQAKDGLLSAIKTIVFADIVMGFDNVLAIAGASHGHIELVIIGLLVSVPIIIWGSKLILHFMEKFPILVYIGAAILAYTASEMILGEKRLEPFFEHYHFLHYLLPIASISLVIFIGYLFDRKKVKTI</sequence>
<feature type="transmembrane region" description="Helical" evidence="6">
    <location>
        <begin position="111"/>
        <end position="130"/>
    </location>
</feature>
<gene>
    <name evidence="7" type="ORF">HNQ94_001498</name>
</gene>
<feature type="transmembrane region" description="Helical" evidence="6">
    <location>
        <begin position="164"/>
        <end position="182"/>
    </location>
</feature>
<feature type="transmembrane region" description="Helical" evidence="6">
    <location>
        <begin position="136"/>
        <end position="152"/>
    </location>
</feature>
<evidence type="ECO:0000256" key="6">
    <source>
        <dbReference type="SAM" id="Phobius"/>
    </source>
</evidence>
<dbReference type="AlphaFoldDB" id="A0A841Q3X5"/>
<dbReference type="Pfam" id="PF03741">
    <property type="entry name" value="TerC"/>
    <property type="match status" value="1"/>
</dbReference>
<comment type="similarity">
    <text evidence="2">Belongs to the TerC family.</text>
</comment>
<organism evidence="7 8">
    <name type="scientific">Salirhabdus euzebyi</name>
    <dbReference type="NCBI Taxonomy" id="394506"/>
    <lineage>
        <taxon>Bacteria</taxon>
        <taxon>Bacillati</taxon>
        <taxon>Bacillota</taxon>
        <taxon>Bacilli</taxon>
        <taxon>Bacillales</taxon>
        <taxon>Bacillaceae</taxon>
        <taxon>Salirhabdus</taxon>
    </lineage>
</organism>
<dbReference type="GO" id="GO:0016020">
    <property type="term" value="C:membrane"/>
    <property type="evidence" value="ECO:0007669"/>
    <property type="project" value="UniProtKB-SubCell"/>
</dbReference>
<dbReference type="NCBIfam" id="TIGR03717">
    <property type="entry name" value="R_switched_YjbE"/>
    <property type="match status" value="1"/>
</dbReference>
<feature type="transmembrane region" description="Helical" evidence="6">
    <location>
        <begin position="72"/>
        <end position="90"/>
    </location>
</feature>
<feature type="transmembrane region" description="Helical" evidence="6">
    <location>
        <begin position="12"/>
        <end position="33"/>
    </location>
</feature>
<keyword evidence="3 6" id="KW-0812">Transmembrane</keyword>
<evidence type="ECO:0000313" key="8">
    <source>
        <dbReference type="Proteomes" id="UP000581688"/>
    </source>
</evidence>
<comment type="caution">
    <text evidence="7">The sequence shown here is derived from an EMBL/GenBank/DDBJ whole genome shotgun (WGS) entry which is preliminary data.</text>
</comment>
<dbReference type="InterPro" id="IPR005496">
    <property type="entry name" value="Integral_membrane_TerC"/>
</dbReference>
<keyword evidence="5 6" id="KW-0472">Membrane</keyword>